<sequence length="639" mass="72543">MLATPPYGECIISTDYFHSTYKRNRHLYQLTLIPACSLHSGLSVVNCQAKVCIVCAVYRQRIFYERWLFQNPQQSRLGRKNPREVETTHNQHQFMVSVYAAIVHEQFIGPLSFQPVYMARFTTQLSGKRATQLLENVQLNAVWERRPCDMATTVTRPHTSRFLPVGTYQELCVLYTYVQPLNSGRMNTGGMQRCSNNSWHLREGPPRQSMQIWAALNIEVVRADDGDVRCEWSSGRMQERGKWQLPEKTRRSAASSGHISPPRADPVDFCRQDTTLGAKHDKLSPRPHLPLNEAGYALVASHALRRSADKHALCAVRSLLRTVWCSQTVLLLCVLCCVAAYWKPAEKTYLSQHRNLPRQVRKNTSTKWTFRSEIRHVISASPVATSSKFGFVTIRIKKFEEDLQQCDKRLEELKTYGDIEDLARYLKKSLHLDSHIQGALLKIQQFNSEEKAFKWEQSSYPLRDKSCSILTRFTHIGGSEDLAVKSRPLTVFTQHFISTEIDEIFRFSTDISALAHHSSKIYLLAGHFRPQTNIFESRRGPPLAPRVRAAPTQGHIRIEGAAAAILDEITTLNDITTASSSIIPPHLSSPLTTSSDVVCYRQPTCFVCCLPSCALECASVVRHLRCRLVMSSPVWGART</sequence>
<organism evidence="2 3">
    <name type="scientific">Dryococelus australis</name>
    <dbReference type="NCBI Taxonomy" id="614101"/>
    <lineage>
        <taxon>Eukaryota</taxon>
        <taxon>Metazoa</taxon>
        <taxon>Ecdysozoa</taxon>
        <taxon>Arthropoda</taxon>
        <taxon>Hexapoda</taxon>
        <taxon>Insecta</taxon>
        <taxon>Pterygota</taxon>
        <taxon>Neoptera</taxon>
        <taxon>Polyneoptera</taxon>
        <taxon>Phasmatodea</taxon>
        <taxon>Verophasmatodea</taxon>
        <taxon>Anareolatae</taxon>
        <taxon>Phasmatidae</taxon>
        <taxon>Eurycanthinae</taxon>
        <taxon>Dryococelus</taxon>
    </lineage>
</organism>
<protein>
    <submittedName>
        <fullName evidence="2">Uncharacterized protein</fullName>
    </submittedName>
</protein>
<reference evidence="2 3" key="1">
    <citation type="submission" date="2023-02" db="EMBL/GenBank/DDBJ databases">
        <title>LHISI_Scaffold_Assembly.</title>
        <authorList>
            <person name="Stuart O.P."/>
            <person name="Cleave R."/>
            <person name="Magrath M.J.L."/>
            <person name="Mikheyev A.S."/>
        </authorList>
    </citation>
    <scope>NUCLEOTIDE SEQUENCE [LARGE SCALE GENOMIC DNA]</scope>
    <source>
        <strain evidence="2">Daus_M_001</strain>
        <tissue evidence="2">Leg muscle</tissue>
    </source>
</reference>
<comment type="caution">
    <text evidence="2">The sequence shown here is derived from an EMBL/GenBank/DDBJ whole genome shotgun (WGS) entry which is preliminary data.</text>
</comment>
<dbReference type="EMBL" id="JARBHB010000003">
    <property type="protein sequence ID" value="KAJ8888875.1"/>
    <property type="molecule type" value="Genomic_DNA"/>
</dbReference>
<feature type="compositionally biased region" description="Basic and acidic residues" evidence="1">
    <location>
        <begin position="239"/>
        <end position="250"/>
    </location>
</feature>
<proteinExistence type="predicted"/>
<evidence type="ECO:0000313" key="2">
    <source>
        <dbReference type="EMBL" id="KAJ8888875.1"/>
    </source>
</evidence>
<name>A0ABQ9HX05_9NEOP</name>
<feature type="region of interest" description="Disordered" evidence="1">
    <location>
        <begin position="239"/>
        <end position="267"/>
    </location>
</feature>
<accession>A0ABQ9HX05</accession>
<evidence type="ECO:0000313" key="3">
    <source>
        <dbReference type="Proteomes" id="UP001159363"/>
    </source>
</evidence>
<evidence type="ECO:0000256" key="1">
    <source>
        <dbReference type="SAM" id="MobiDB-lite"/>
    </source>
</evidence>
<keyword evidence="3" id="KW-1185">Reference proteome</keyword>
<gene>
    <name evidence="2" type="ORF">PR048_008369</name>
</gene>
<dbReference type="Proteomes" id="UP001159363">
    <property type="component" value="Chromosome 3"/>
</dbReference>